<reference evidence="1 2" key="1">
    <citation type="submission" date="2016-04" db="EMBL/GenBank/DDBJ databases">
        <title>ATOL: Assembling a taxonomically balanced genome-scale reconstruction of the evolutionary history of the Enterobacteriaceae.</title>
        <authorList>
            <person name="Plunkett G.III."/>
            <person name="Neeno-Eckwall E.C."/>
            <person name="Glasner J.D."/>
            <person name="Perna N.T."/>
        </authorList>
    </citation>
    <scope>NUCLEOTIDE SEQUENCE [LARGE SCALE GENOMIC DNA]</scope>
    <source>
        <strain evidence="1 2">ATCC 19692</strain>
    </source>
</reference>
<keyword evidence="2" id="KW-1185">Reference proteome</keyword>
<dbReference type="AlphaFoldDB" id="A0A198FNH4"/>
<dbReference type="SUPFAM" id="SSF49401">
    <property type="entry name" value="Bacterial adhesins"/>
    <property type="match status" value="1"/>
</dbReference>
<dbReference type="Gene3D" id="2.60.40.1090">
    <property type="entry name" value="Fimbrial-type adhesion domain"/>
    <property type="match status" value="1"/>
</dbReference>
<proteinExistence type="predicted"/>
<name>A0A198FNH4_9GAMM</name>
<accession>A0A198FNH4</accession>
<gene>
    <name evidence="1" type="ORF">M983_2116</name>
</gene>
<dbReference type="EMBL" id="LXEN01000099">
    <property type="protein sequence ID" value="OAT26502.1"/>
    <property type="molecule type" value="Genomic_DNA"/>
</dbReference>
<evidence type="ECO:0000313" key="2">
    <source>
        <dbReference type="Proteomes" id="UP000094023"/>
    </source>
</evidence>
<dbReference type="GO" id="GO:0007155">
    <property type="term" value="P:cell adhesion"/>
    <property type="evidence" value="ECO:0007669"/>
    <property type="project" value="InterPro"/>
</dbReference>
<dbReference type="STRING" id="1354337.M983_2116"/>
<sequence length="185" mass="20386">MNLPIQWKIKVALFFILFFPYISIYASSTDTLSMTANIVSIKCVVSYPDSLYFGDYISANFNDTDAVDIKKLTISLDCNNVENVVIPALVLQGSVFSQDKSIFTGNSASEKLNVGFMFKKGEHNTPLNFKGKDSVISQGDEVSFEKLENGINLYDITVGLVKGPTDTKVGIGNVNVPVKFTILYK</sequence>
<dbReference type="RefSeq" id="WP_066750205.1">
    <property type="nucleotide sequence ID" value="NZ_LXEN01000099.1"/>
</dbReference>
<organism evidence="1 2">
    <name type="scientific">Proteus myxofaciens ATCC 19692</name>
    <dbReference type="NCBI Taxonomy" id="1354337"/>
    <lineage>
        <taxon>Bacteria</taxon>
        <taxon>Pseudomonadati</taxon>
        <taxon>Pseudomonadota</taxon>
        <taxon>Gammaproteobacteria</taxon>
        <taxon>Enterobacterales</taxon>
        <taxon>Morganellaceae</taxon>
        <taxon>Proteus</taxon>
    </lineage>
</organism>
<dbReference type="GO" id="GO:0009289">
    <property type="term" value="C:pilus"/>
    <property type="evidence" value="ECO:0007669"/>
    <property type="project" value="InterPro"/>
</dbReference>
<dbReference type="InterPro" id="IPR036937">
    <property type="entry name" value="Adhesion_dom_fimbrial_sf"/>
</dbReference>
<dbReference type="InterPro" id="IPR008966">
    <property type="entry name" value="Adhesion_dom_sf"/>
</dbReference>
<dbReference type="Proteomes" id="UP000094023">
    <property type="component" value="Unassembled WGS sequence"/>
</dbReference>
<protein>
    <submittedName>
        <fullName evidence="1">Uncharacterized protein</fullName>
    </submittedName>
</protein>
<comment type="caution">
    <text evidence="1">The sequence shown here is derived from an EMBL/GenBank/DDBJ whole genome shotgun (WGS) entry which is preliminary data.</text>
</comment>
<evidence type="ECO:0000313" key="1">
    <source>
        <dbReference type="EMBL" id="OAT26502.1"/>
    </source>
</evidence>